<dbReference type="SUPFAM" id="SSF69695">
    <property type="entry name" value="SRP19"/>
    <property type="match status" value="1"/>
</dbReference>
<dbReference type="InterPro" id="IPR022938">
    <property type="entry name" value="SRP19_arc-type"/>
</dbReference>
<dbReference type="InterPro" id="IPR002778">
    <property type="entry name" value="Signal_recog_particle_SRP19"/>
</dbReference>
<feature type="compositionally biased region" description="Acidic residues" evidence="5">
    <location>
        <begin position="10"/>
        <end position="27"/>
    </location>
</feature>
<evidence type="ECO:0000256" key="5">
    <source>
        <dbReference type="SAM" id="MobiDB-lite"/>
    </source>
</evidence>
<evidence type="ECO:0000256" key="3">
    <source>
        <dbReference type="ARBA" id="ARBA00023135"/>
    </source>
</evidence>
<feature type="compositionally biased region" description="Low complexity" evidence="5">
    <location>
        <begin position="28"/>
        <end position="52"/>
    </location>
</feature>
<dbReference type="Gene3D" id="3.30.56.30">
    <property type="entry name" value="Signal recognition particle, SRP19-like subunit"/>
    <property type="match status" value="1"/>
</dbReference>
<reference evidence="6 7" key="1">
    <citation type="submission" date="2017-03" db="EMBL/GenBank/DDBJ databases">
        <title>Genomes of endolithic fungi from Antarctica.</title>
        <authorList>
            <person name="Coleine C."/>
            <person name="Masonjones S."/>
            <person name="Stajich J.E."/>
        </authorList>
    </citation>
    <scope>NUCLEOTIDE SEQUENCE [LARGE SCALE GENOMIC DNA]</scope>
    <source>
        <strain evidence="6 7">CCFEE 5187</strain>
    </source>
</reference>
<keyword evidence="2" id="KW-0963">Cytoplasm</keyword>
<dbReference type="Proteomes" id="UP000308768">
    <property type="component" value="Unassembled WGS sequence"/>
</dbReference>
<evidence type="ECO:0000256" key="1">
    <source>
        <dbReference type="ARBA" id="ARBA00004496"/>
    </source>
</evidence>
<feature type="region of interest" description="Disordered" evidence="5">
    <location>
        <begin position="1"/>
        <end position="63"/>
    </location>
</feature>
<dbReference type="InterPro" id="IPR036521">
    <property type="entry name" value="SRP19-like_sf"/>
</dbReference>
<comment type="subcellular location">
    <subcellularLocation>
        <location evidence="1">Cytoplasm</location>
    </subcellularLocation>
</comment>
<evidence type="ECO:0000256" key="2">
    <source>
        <dbReference type="ARBA" id="ARBA00022490"/>
    </source>
</evidence>
<proteinExistence type="inferred from homology"/>
<feature type="region of interest" description="Disordered" evidence="5">
    <location>
        <begin position="229"/>
        <end position="252"/>
    </location>
</feature>
<dbReference type="GO" id="GO:0006617">
    <property type="term" value="P:SRP-dependent cotranslational protein targeting to membrane, signal sequence recognition"/>
    <property type="evidence" value="ECO:0007669"/>
    <property type="project" value="TreeGrafter"/>
</dbReference>
<dbReference type="HAMAP" id="MF_00305">
    <property type="entry name" value="SRP19"/>
    <property type="match status" value="1"/>
</dbReference>
<gene>
    <name evidence="6" type="ORF">B0A49_05822</name>
</gene>
<dbReference type="GO" id="GO:0005786">
    <property type="term" value="C:signal recognition particle, endoplasmic reticulum targeting"/>
    <property type="evidence" value="ECO:0007669"/>
    <property type="project" value="UniProtKB-KW"/>
</dbReference>
<organism evidence="6 7">
    <name type="scientific">Cryomyces minteri</name>
    <dbReference type="NCBI Taxonomy" id="331657"/>
    <lineage>
        <taxon>Eukaryota</taxon>
        <taxon>Fungi</taxon>
        <taxon>Dikarya</taxon>
        <taxon>Ascomycota</taxon>
        <taxon>Pezizomycotina</taxon>
        <taxon>Dothideomycetes</taxon>
        <taxon>Dothideomycetes incertae sedis</taxon>
        <taxon>Cryomyces</taxon>
    </lineage>
</organism>
<comment type="caution">
    <text evidence="6">The sequence shown here is derived from an EMBL/GenBank/DDBJ whole genome shotgun (WGS) entry which is preliminary data.</text>
</comment>
<evidence type="ECO:0000313" key="6">
    <source>
        <dbReference type="EMBL" id="TKA67183.1"/>
    </source>
</evidence>
<dbReference type="PANTHER" id="PTHR17453:SF0">
    <property type="entry name" value="SIGNAL RECOGNITION PARTICLE 19 KDA PROTEIN"/>
    <property type="match status" value="1"/>
</dbReference>
<evidence type="ECO:0000313" key="7">
    <source>
        <dbReference type="Proteomes" id="UP000308768"/>
    </source>
</evidence>
<keyword evidence="4" id="KW-0687">Ribonucleoprotein</keyword>
<accession>A0A4U0WX97</accession>
<dbReference type="FunFam" id="3.30.56.30:FF:000003">
    <property type="entry name" value="Signal recognition particle SEC65 subunit"/>
    <property type="match status" value="1"/>
</dbReference>
<keyword evidence="7" id="KW-1185">Reference proteome</keyword>
<dbReference type="Pfam" id="PF01922">
    <property type="entry name" value="SRP19"/>
    <property type="match status" value="1"/>
</dbReference>
<dbReference type="OrthoDB" id="2190947at2759"/>
<dbReference type="STRING" id="331657.A0A4U0WX97"/>
<dbReference type="PANTHER" id="PTHR17453">
    <property type="entry name" value="SIGNAL RECOGNITION PARTICLE 19 KD PROTEIN"/>
    <property type="match status" value="1"/>
</dbReference>
<keyword evidence="3" id="KW-0733">Signal recognition particle</keyword>
<feature type="compositionally biased region" description="Basic residues" evidence="5">
    <location>
        <begin position="242"/>
        <end position="252"/>
    </location>
</feature>
<dbReference type="GO" id="GO:0008312">
    <property type="term" value="F:7S RNA binding"/>
    <property type="evidence" value="ECO:0007669"/>
    <property type="project" value="InterPro"/>
</dbReference>
<dbReference type="AlphaFoldDB" id="A0A4U0WX97"/>
<sequence>MSRQARIEEISDSDSDPDDMDPSDFDPADIIAPAKIPIRAAAPAPEQLLQPQIRSSQSEATDRERTKHWQCIYPIYFDTNRSRAEGRRVGKELAVPNPLAREIVDAVSMLGLNTVFEPAKTHPKDWSNPGRVRILLRENGKQIARNIKNKHHLYTLISAHLKSHPTTESSPMRLRIAGLPLPSKPAPPPAVPRGWKMGTVLPLHSPALSGGGVSDNFFKDMMAEMQGGEAAGAITGGGGEGKKKKEKKKGKA</sequence>
<name>A0A4U0WX97_9PEZI</name>
<protein>
    <recommendedName>
        <fullName evidence="8">Signal recognition particle SEC65 subunit</fullName>
    </recommendedName>
</protein>
<dbReference type="EMBL" id="NAJN01000939">
    <property type="protein sequence ID" value="TKA67183.1"/>
    <property type="molecule type" value="Genomic_DNA"/>
</dbReference>
<evidence type="ECO:0008006" key="8">
    <source>
        <dbReference type="Google" id="ProtNLM"/>
    </source>
</evidence>
<evidence type="ECO:0000256" key="4">
    <source>
        <dbReference type="ARBA" id="ARBA00023274"/>
    </source>
</evidence>